<organism evidence="5 6">
    <name type="scientific">Streptomyces kaempferi</name>
    <dbReference type="NCBI Taxonomy" id="333725"/>
    <lineage>
        <taxon>Bacteria</taxon>
        <taxon>Bacillati</taxon>
        <taxon>Actinomycetota</taxon>
        <taxon>Actinomycetes</taxon>
        <taxon>Kitasatosporales</taxon>
        <taxon>Streptomycetaceae</taxon>
        <taxon>Streptomyces</taxon>
    </lineage>
</organism>
<dbReference type="Pfam" id="PF13416">
    <property type="entry name" value="SBP_bac_8"/>
    <property type="match status" value="1"/>
</dbReference>
<dbReference type="InterPro" id="IPR006059">
    <property type="entry name" value="SBP"/>
</dbReference>
<reference evidence="6" key="1">
    <citation type="journal article" date="2019" name="Int. J. Syst. Evol. Microbiol.">
        <title>The Global Catalogue of Microorganisms (GCM) 10K type strain sequencing project: providing services to taxonomists for standard genome sequencing and annotation.</title>
        <authorList>
            <consortium name="The Broad Institute Genomics Platform"/>
            <consortium name="The Broad Institute Genome Sequencing Center for Infectious Disease"/>
            <person name="Wu L."/>
            <person name="Ma J."/>
        </authorList>
    </citation>
    <scope>NUCLEOTIDE SEQUENCE [LARGE SCALE GENOMIC DNA]</scope>
    <source>
        <strain evidence="6">CGMCC 4.7020</strain>
    </source>
</reference>
<evidence type="ECO:0000313" key="6">
    <source>
        <dbReference type="Proteomes" id="UP001597058"/>
    </source>
</evidence>
<dbReference type="RefSeq" id="WP_381233459.1">
    <property type="nucleotide sequence ID" value="NZ_JBHSKH010000011.1"/>
</dbReference>
<keyword evidence="6" id="KW-1185">Reference proteome</keyword>
<dbReference type="Gene3D" id="3.40.190.10">
    <property type="entry name" value="Periplasmic binding protein-like II"/>
    <property type="match status" value="2"/>
</dbReference>
<evidence type="ECO:0000313" key="5">
    <source>
        <dbReference type="EMBL" id="MFD1304297.1"/>
    </source>
</evidence>
<sequence>MTRGRAYGGAAARRAYGYGAARRAYGYALALALLLTAACTGGGPAPSGVPVSPGGPGDIIVASGRDVTGKGGVRQQLIDAWNARQDKEHTGVHARLVELPGSADEQRSQLLGALQSRGAEYDVVNLDVTWVPEFAAAHLIRPLPDGLIDGDVIKSVASTARWAEKVYAVPFNSDVGLLYYRRDYLERAHIRDTDLSQGVSWQRLRDLTDTIEAPGAPRPRDYEKGWTTQLGPYEGRTVNGVEAFLSAGGGAALTDDRGRYTATVPELTEGVAQLRARAQAAYTLGDAFRSGETESLTDFADGRTAFLRHWPYAYRTLHQSLDEAQVGVAPLPGRAVLGGQNLAVTTQSPGRAAKAEELIGFLTGKESERCLLDAGFAATRESAYQDDGVTCGAARTAGASPSASPPASPSAESADRMPRDDHGRPRYARTILLPALRRAVQRPRTPFYGAFTQTFATELGRLFGEDPPSDAELAAGLDRALRRILPER</sequence>
<dbReference type="InterPro" id="IPR050490">
    <property type="entry name" value="Bact_solute-bd_prot1"/>
</dbReference>
<comment type="caution">
    <text evidence="5">The sequence shown here is derived from an EMBL/GenBank/DDBJ whole genome shotgun (WGS) entry which is preliminary data.</text>
</comment>
<dbReference type="SUPFAM" id="SSF53850">
    <property type="entry name" value="Periplasmic binding protein-like II"/>
    <property type="match status" value="1"/>
</dbReference>
<keyword evidence="3" id="KW-0732">Signal</keyword>
<evidence type="ECO:0000256" key="2">
    <source>
        <dbReference type="ARBA" id="ARBA00022448"/>
    </source>
</evidence>
<gene>
    <name evidence="5" type="ORF">ACFQ5X_00370</name>
</gene>
<comment type="similarity">
    <text evidence="1">Belongs to the bacterial solute-binding protein 1 family.</text>
</comment>
<accession>A0ABW3X3Y1</accession>
<evidence type="ECO:0000256" key="3">
    <source>
        <dbReference type="ARBA" id="ARBA00022729"/>
    </source>
</evidence>
<evidence type="ECO:0000256" key="1">
    <source>
        <dbReference type="ARBA" id="ARBA00008520"/>
    </source>
</evidence>
<proteinExistence type="inferred from homology"/>
<protein>
    <submittedName>
        <fullName evidence="5">Extracellular solute-binding protein</fullName>
    </submittedName>
</protein>
<feature type="compositionally biased region" description="Basic and acidic residues" evidence="4">
    <location>
        <begin position="413"/>
        <end position="424"/>
    </location>
</feature>
<dbReference type="EMBL" id="JBHTMM010000001">
    <property type="protein sequence ID" value="MFD1304297.1"/>
    <property type="molecule type" value="Genomic_DNA"/>
</dbReference>
<feature type="region of interest" description="Disordered" evidence="4">
    <location>
        <begin position="395"/>
        <end position="425"/>
    </location>
</feature>
<dbReference type="Proteomes" id="UP001597058">
    <property type="component" value="Unassembled WGS sequence"/>
</dbReference>
<dbReference type="PANTHER" id="PTHR43649:SF34">
    <property type="entry name" value="ABC TRANSPORTER PERIPLASMIC-BINDING PROTEIN YCJN-RELATED"/>
    <property type="match status" value="1"/>
</dbReference>
<evidence type="ECO:0000256" key="4">
    <source>
        <dbReference type="SAM" id="MobiDB-lite"/>
    </source>
</evidence>
<dbReference type="PANTHER" id="PTHR43649">
    <property type="entry name" value="ARABINOSE-BINDING PROTEIN-RELATED"/>
    <property type="match status" value="1"/>
</dbReference>
<name>A0ABW3X3Y1_9ACTN</name>
<keyword evidence="2" id="KW-0813">Transport</keyword>